<reference evidence="3 4" key="1">
    <citation type="submission" date="2018-09" db="EMBL/GenBank/DDBJ databases">
        <title>A high-quality reference genome of wild soybean provides a powerful tool to mine soybean genomes.</title>
        <authorList>
            <person name="Xie M."/>
            <person name="Chung C.Y.L."/>
            <person name="Li M.-W."/>
            <person name="Wong F.-L."/>
            <person name="Chan T.-F."/>
            <person name="Lam H.-M."/>
        </authorList>
    </citation>
    <scope>NUCLEOTIDE SEQUENCE [LARGE SCALE GENOMIC DNA]</scope>
    <source>
        <strain evidence="4">cv. W05</strain>
        <tissue evidence="3">Hypocotyl of etiolated seedlings</tissue>
    </source>
</reference>
<keyword evidence="4" id="KW-1185">Reference proteome</keyword>
<comment type="function">
    <text evidence="2">Binds amino acids.</text>
</comment>
<dbReference type="EMBL" id="QZWG01000001">
    <property type="protein sequence ID" value="RZC28660.1"/>
    <property type="molecule type" value="Genomic_DNA"/>
</dbReference>
<proteinExistence type="predicted"/>
<dbReference type="AlphaFoldDB" id="A0A445LZC0"/>
<keyword evidence="1 2" id="KW-0677">Repeat</keyword>
<dbReference type="PANTHER" id="PTHR31096:SF23">
    <property type="entry name" value="ACT DOMAIN-CONTAINING PROTEIN ACR10"/>
    <property type="match status" value="1"/>
</dbReference>
<dbReference type="PANTHER" id="PTHR31096">
    <property type="entry name" value="ACT DOMAIN-CONTAINING PROTEIN ACR4-RELATED"/>
    <property type="match status" value="1"/>
</dbReference>
<protein>
    <recommendedName>
        <fullName evidence="2">ACT domain-containing protein ACR</fullName>
    </recommendedName>
    <alternativeName>
        <fullName evidence="2">Protein ACT DOMAIN REPEATS</fullName>
    </alternativeName>
</protein>
<sequence length="137" mass="15351">MGDAIMSIDIELVCPEITACSQAPPFLPTAITEDVFDLKLPDLARGGTLRSNYVSIIMDNLLSLAHTLVQIMCQDHKGLLYDIMRTLKDYNIQRYRFGVHGAHELARPTSLCRLLVECSIGMPLFPVKLIDFDLKKS</sequence>
<comment type="caution">
    <text evidence="3">The sequence shown here is derived from an EMBL/GenBank/DDBJ whole genome shotgun (WGS) entry which is preliminary data.</text>
</comment>
<evidence type="ECO:0000256" key="2">
    <source>
        <dbReference type="RuleBase" id="RU369043"/>
    </source>
</evidence>
<dbReference type="Pfam" id="PF24931">
    <property type="entry name" value="ACT_ACR9_3rd"/>
    <property type="match status" value="1"/>
</dbReference>
<gene>
    <name evidence="3" type="ORF">D0Y65_000574</name>
</gene>
<dbReference type="InterPro" id="IPR040217">
    <property type="entry name" value="ACR1-12"/>
</dbReference>
<dbReference type="Proteomes" id="UP000289340">
    <property type="component" value="Chromosome 1"/>
</dbReference>
<name>A0A445LZC0_GLYSO</name>
<organism evidence="3 4">
    <name type="scientific">Glycine soja</name>
    <name type="common">Wild soybean</name>
    <dbReference type="NCBI Taxonomy" id="3848"/>
    <lineage>
        <taxon>Eukaryota</taxon>
        <taxon>Viridiplantae</taxon>
        <taxon>Streptophyta</taxon>
        <taxon>Embryophyta</taxon>
        <taxon>Tracheophyta</taxon>
        <taxon>Spermatophyta</taxon>
        <taxon>Magnoliopsida</taxon>
        <taxon>eudicotyledons</taxon>
        <taxon>Gunneridae</taxon>
        <taxon>Pentapetalae</taxon>
        <taxon>rosids</taxon>
        <taxon>fabids</taxon>
        <taxon>Fabales</taxon>
        <taxon>Fabaceae</taxon>
        <taxon>Papilionoideae</taxon>
        <taxon>50 kb inversion clade</taxon>
        <taxon>NPAAA clade</taxon>
        <taxon>indigoferoid/millettioid clade</taxon>
        <taxon>Phaseoleae</taxon>
        <taxon>Glycine</taxon>
        <taxon>Glycine subgen. Soja</taxon>
    </lineage>
</organism>
<evidence type="ECO:0000256" key="1">
    <source>
        <dbReference type="ARBA" id="ARBA00022737"/>
    </source>
</evidence>
<accession>A0A445LZC0</accession>
<dbReference type="GO" id="GO:0016597">
    <property type="term" value="F:amino acid binding"/>
    <property type="evidence" value="ECO:0007669"/>
    <property type="project" value="UniProtKB-UniRule"/>
</dbReference>
<evidence type="ECO:0000313" key="4">
    <source>
        <dbReference type="Proteomes" id="UP000289340"/>
    </source>
</evidence>
<evidence type="ECO:0000313" key="3">
    <source>
        <dbReference type="EMBL" id="RZC28660.1"/>
    </source>
</evidence>